<dbReference type="Gene3D" id="2.30.180.10">
    <property type="entry name" value="FAS1 domain"/>
    <property type="match status" value="1"/>
</dbReference>
<reference evidence="2 3" key="1">
    <citation type="submission" date="2017-04" db="EMBL/GenBank/DDBJ databases">
        <authorList>
            <person name="Afonso C.L."/>
            <person name="Miller P.J."/>
            <person name="Scott M.A."/>
            <person name="Spackman E."/>
            <person name="Goraichik I."/>
            <person name="Dimitrov K.M."/>
            <person name="Suarez D.L."/>
            <person name="Swayne D.E."/>
        </authorList>
    </citation>
    <scope>NUCLEOTIDE SEQUENCE [LARGE SCALE GENOMIC DNA]</scope>
    <source>
        <strain evidence="2 3">DSM 19625</strain>
    </source>
</reference>
<evidence type="ECO:0000313" key="2">
    <source>
        <dbReference type="EMBL" id="SMC87274.1"/>
    </source>
</evidence>
<dbReference type="Pfam" id="PF02469">
    <property type="entry name" value="Fasciclin"/>
    <property type="match status" value="1"/>
</dbReference>
<dbReference type="SUPFAM" id="SSF82153">
    <property type="entry name" value="FAS1 domain"/>
    <property type="match status" value="1"/>
</dbReference>
<accession>A0A1W2CQP1</accession>
<dbReference type="STRING" id="475255.SAMN04488101_104167"/>
<protein>
    <submittedName>
        <fullName evidence="2">Fasciclin domain-containing protein</fullName>
    </submittedName>
</protein>
<dbReference type="AlphaFoldDB" id="A0A1W2CQP1"/>
<sequence>MEINRIKKQLFLIGMIAIAIIACRRDSGFYDHKALSQTVPVNTYDYLKSKKGIFDSMVLVIDRLGLQTTLRDSNITVFAVTNSSFRLAVTNLNNTRKLAGKPPLNLSGMDYIQLDTIMTQYIMRGKITTEDMKDQDGLLLRGVRYGYQMNARLKTNATSGFENGGPKTIIYSDTRWTQFQRSWASTSTSSTNIIATNGIVHTINQDHIAGFQDFVKRFTLNFPPKNYFKLYGGKLTVSAEAPDSPYPEKSYFMVDGSAITKFLNTNALVTKPFWINIEFPTAQICNAYAFTSANDNAGRNPRNWNLQGSQDMVTWEKLDQQINQDFPEFFMQKVYRFQNTKAYKYYRMNITENNGRATELQIAEYILGFKL</sequence>
<dbReference type="Proteomes" id="UP000192678">
    <property type="component" value="Unassembled WGS sequence"/>
</dbReference>
<dbReference type="PROSITE" id="PS51257">
    <property type="entry name" value="PROKAR_LIPOPROTEIN"/>
    <property type="match status" value="1"/>
</dbReference>
<dbReference type="EMBL" id="FWYB01000004">
    <property type="protein sequence ID" value="SMC87274.1"/>
    <property type="molecule type" value="Genomic_DNA"/>
</dbReference>
<dbReference type="OrthoDB" id="654858at2"/>
<organism evidence="2 3">
    <name type="scientific">Pedobacter nyackensis</name>
    <dbReference type="NCBI Taxonomy" id="475255"/>
    <lineage>
        <taxon>Bacteria</taxon>
        <taxon>Pseudomonadati</taxon>
        <taxon>Bacteroidota</taxon>
        <taxon>Sphingobacteriia</taxon>
        <taxon>Sphingobacteriales</taxon>
        <taxon>Sphingobacteriaceae</taxon>
        <taxon>Pedobacter</taxon>
    </lineage>
</organism>
<feature type="domain" description="FAS1" evidence="1">
    <location>
        <begin position="40"/>
        <end position="207"/>
    </location>
</feature>
<proteinExistence type="predicted"/>
<dbReference type="SUPFAM" id="SSF49785">
    <property type="entry name" value="Galactose-binding domain-like"/>
    <property type="match status" value="1"/>
</dbReference>
<dbReference type="InterPro" id="IPR036378">
    <property type="entry name" value="FAS1_dom_sf"/>
</dbReference>
<dbReference type="RefSeq" id="WP_084289275.1">
    <property type="nucleotide sequence ID" value="NZ_FWYB01000004.1"/>
</dbReference>
<name>A0A1W2CQP1_9SPHI</name>
<dbReference type="Gene3D" id="2.60.120.260">
    <property type="entry name" value="Galactose-binding domain-like"/>
    <property type="match status" value="1"/>
</dbReference>
<evidence type="ECO:0000313" key="3">
    <source>
        <dbReference type="Proteomes" id="UP000192678"/>
    </source>
</evidence>
<keyword evidence="3" id="KW-1185">Reference proteome</keyword>
<dbReference type="InterPro" id="IPR000782">
    <property type="entry name" value="FAS1_domain"/>
</dbReference>
<gene>
    <name evidence="2" type="ORF">SAMN04488101_104167</name>
</gene>
<evidence type="ECO:0000259" key="1">
    <source>
        <dbReference type="PROSITE" id="PS50213"/>
    </source>
</evidence>
<dbReference type="PROSITE" id="PS50213">
    <property type="entry name" value="FAS1"/>
    <property type="match status" value="1"/>
</dbReference>
<dbReference type="InterPro" id="IPR008979">
    <property type="entry name" value="Galactose-bd-like_sf"/>
</dbReference>